<evidence type="ECO:0000313" key="2">
    <source>
        <dbReference type="Proteomes" id="UP000197424"/>
    </source>
</evidence>
<gene>
    <name evidence="1" type="ORF">LHGZ1_1934</name>
</gene>
<dbReference type="AlphaFoldDB" id="A0A248LJP9"/>
<protein>
    <submittedName>
        <fullName evidence="1">Uncharacterized protein</fullName>
    </submittedName>
</protein>
<accession>A0A248LJP9</accession>
<reference evidence="2" key="1">
    <citation type="submission" date="2017-06" db="EMBL/GenBank/DDBJ databases">
        <title>Whole genome sequence of Laribacter hongkongensis LHGZ1.</title>
        <authorList>
            <person name="Chen D."/>
            <person name="Wu H."/>
            <person name="Chen J."/>
        </authorList>
    </citation>
    <scope>NUCLEOTIDE SEQUENCE [LARGE SCALE GENOMIC DNA]</scope>
    <source>
        <strain evidence="2">LHGZ1</strain>
    </source>
</reference>
<name>A0A248LJP9_9NEIS</name>
<evidence type="ECO:0000313" key="1">
    <source>
        <dbReference type="EMBL" id="ASJ24765.1"/>
    </source>
</evidence>
<dbReference type="EMBL" id="CP022115">
    <property type="protein sequence ID" value="ASJ24765.1"/>
    <property type="molecule type" value="Genomic_DNA"/>
</dbReference>
<proteinExistence type="predicted"/>
<sequence length="52" mass="6046">MTRARNFDNCFVSSQGRLSQGRLSRAALQTRRTMQSARHLKLCKQADFYPIE</sequence>
<dbReference type="Proteomes" id="UP000197424">
    <property type="component" value="Chromosome"/>
</dbReference>
<organism evidence="1 2">
    <name type="scientific">Laribacter hongkongensis</name>
    <dbReference type="NCBI Taxonomy" id="168471"/>
    <lineage>
        <taxon>Bacteria</taxon>
        <taxon>Pseudomonadati</taxon>
        <taxon>Pseudomonadota</taxon>
        <taxon>Betaproteobacteria</taxon>
        <taxon>Neisseriales</taxon>
        <taxon>Aquaspirillaceae</taxon>
        <taxon>Laribacter</taxon>
    </lineage>
</organism>